<comment type="similarity">
    <text evidence="1">Belongs to the peptidase S28 family.</text>
</comment>
<reference evidence="8 9" key="1">
    <citation type="submission" date="2020-04" db="EMBL/GenBank/DDBJ databases">
        <title>Perkinsus olseni comparative genomics.</title>
        <authorList>
            <person name="Bogema D.R."/>
        </authorList>
    </citation>
    <scope>NUCLEOTIDE SEQUENCE [LARGE SCALE GENOMIC DNA]</scope>
    <source>
        <strain evidence="6">ATCC PRA-179</strain>
        <strain evidence="7">ATCC PRA-31</strain>
    </source>
</reference>
<dbReference type="AlphaFoldDB" id="A0A7J6MG68"/>
<keyword evidence="2" id="KW-0645">Protease</keyword>
<dbReference type="Gene3D" id="3.40.50.1820">
    <property type="entry name" value="alpha/beta hydrolase"/>
    <property type="match status" value="1"/>
</dbReference>
<evidence type="ECO:0000256" key="2">
    <source>
        <dbReference type="ARBA" id="ARBA00022670"/>
    </source>
</evidence>
<keyword evidence="3" id="KW-0732">Signal</keyword>
<evidence type="ECO:0000313" key="9">
    <source>
        <dbReference type="Proteomes" id="UP000572268"/>
    </source>
</evidence>
<proteinExistence type="inferred from homology"/>
<dbReference type="EMBL" id="JABANN010000007">
    <property type="protein sequence ID" value="KAF4675965.1"/>
    <property type="molecule type" value="Genomic_DNA"/>
</dbReference>
<dbReference type="PANTHER" id="PTHR11010">
    <property type="entry name" value="PROTEASE S28 PRO-X CARBOXYPEPTIDASE-RELATED"/>
    <property type="match status" value="1"/>
</dbReference>
<evidence type="ECO:0008006" key="10">
    <source>
        <dbReference type="Google" id="ProtNLM"/>
    </source>
</evidence>
<dbReference type="InterPro" id="IPR008758">
    <property type="entry name" value="Peptidase_S28"/>
</dbReference>
<dbReference type="InterPro" id="IPR036612">
    <property type="entry name" value="KH_dom_type_1_sf"/>
</dbReference>
<dbReference type="Proteomes" id="UP000572268">
    <property type="component" value="Unassembled WGS sequence"/>
</dbReference>
<dbReference type="InterPro" id="IPR042269">
    <property type="entry name" value="Ser_carbopepase_S28_SKS"/>
</dbReference>
<evidence type="ECO:0000313" key="6">
    <source>
        <dbReference type="EMBL" id="KAF4670588.1"/>
    </source>
</evidence>
<dbReference type="GO" id="GO:0070008">
    <property type="term" value="F:serine-type exopeptidase activity"/>
    <property type="evidence" value="ECO:0007669"/>
    <property type="project" value="InterPro"/>
</dbReference>
<comment type="caution">
    <text evidence="6">The sequence shown here is derived from an EMBL/GenBank/DDBJ whole genome shotgun (WGS) entry which is preliminary data.</text>
</comment>
<dbReference type="SUPFAM" id="SSF54791">
    <property type="entry name" value="Eukaryotic type KH-domain (KH-domain type I)"/>
    <property type="match status" value="1"/>
</dbReference>
<evidence type="ECO:0000256" key="1">
    <source>
        <dbReference type="ARBA" id="ARBA00011079"/>
    </source>
</evidence>
<dbReference type="GO" id="GO:0003723">
    <property type="term" value="F:RNA binding"/>
    <property type="evidence" value="ECO:0007669"/>
    <property type="project" value="InterPro"/>
</dbReference>
<organism evidence="6 8">
    <name type="scientific">Perkinsus olseni</name>
    <name type="common">Perkinsus atlanticus</name>
    <dbReference type="NCBI Taxonomy" id="32597"/>
    <lineage>
        <taxon>Eukaryota</taxon>
        <taxon>Sar</taxon>
        <taxon>Alveolata</taxon>
        <taxon>Perkinsozoa</taxon>
        <taxon>Perkinsea</taxon>
        <taxon>Perkinsida</taxon>
        <taxon>Perkinsidae</taxon>
        <taxon>Perkinsus</taxon>
    </lineage>
</organism>
<dbReference type="PANTHER" id="PTHR11010:SF38">
    <property type="entry name" value="LYSOSOMAL PRO-X CARBOXYPEPTIDASE"/>
    <property type="match status" value="1"/>
</dbReference>
<protein>
    <recommendedName>
        <fullName evidence="10">Thymus-specific serine protease</fullName>
    </recommendedName>
</protein>
<dbReference type="SUPFAM" id="SSF53474">
    <property type="entry name" value="alpha/beta-Hydrolases"/>
    <property type="match status" value="1"/>
</dbReference>
<evidence type="ECO:0000313" key="7">
    <source>
        <dbReference type="EMBL" id="KAF4675965.1"/>
    </source>
</evidence>
<accession>A0A7J6MG68</accession>
<dbReference type="InterPro" id="IPR029058">
    <property type="entry name" value="AB_hydrolase_fold"/>
</dbReference>
<keyword evidence="5" id="KW-0325">Glycoprotein</keyword>
<dbReference type="EMBL" id="JABAHT010000008">
    <property type="protein sequence ID" value="KAF4670588.1"/>
    <property type="molecule type" value="Genomic_DNA"/>
</dbReference>
<keyword evidence="4" id="KW-0378">Hydrolase</keyword>
<evidence type="ECO:0000256" key="4">
    <source>
        <dbReference type="ARBA" id="ARBA00022801"/>
    </source>
</evidence>
<evidence type="ECO:0000256" key="3">
    <source>
        <dbReference type="ARBA" id="ARBA00022729"/>
    </source>
</evidence>
<dbReference type="GO" id="GO:0006508">
    <property type="term" value="P:proteolysis"/>
    <property type="evidence" value="ECO:0007669"/>
    <property type="project" value="UniProtKB-KW"/>
</dbReference>
<dbReference type="Gene3D" id="1.20.120.980">
    <property type="entry name" value="Serine carboxypeptidase S28, SKS domain"/>
    <property type="match status" value="1"/>
</dbReference>
<name>A0A7J6MG68_PEROL</name>
<evidence type="ECO:0000256" key="5">
    <source>
        <dbReference type="ARBA" id="ARBA00023180"/>
    </source>
</evidence>
<gene>
    <name evidence="7" type="ORF">FOL46_008576</name>
    <name evidence="6" type="ORF">FOZ61_010178</name>
</gene>
<dbReference type="Proteomes" id="UP000570595">
    <property type="component" value="Unassembled WGS sequence"/>
</dbReference>
<evidence type="ECO:0000313" key="8">
    <source>
        <dbReference type="Proteomes" id="UP000570595"/>
    </source>
</evidence>
<dbReference type="OrthoDB" id="1735038at2759"/>
<dbReference type="GO" id="GO:0008239">
    <property type="term" value="F:dipeptidyl-peptidase activity"/>
    <property type="evidence" value="ECO:0007669"/>
    <property type="project" value="TreeGrafter"/>
</dbReference>
<dbReference type="Pfam" id="PF05577">
    <property type="entry name" value="Peptidase_S28"/>
    <property type="match status" value="1"/>
</dbReference>
<sequence length="737" mass="80747">MARPILLDVGMADFAAFGQQGTKSVPSRSTRKRKARAKLAARVRDERFKAGPFWFKMLISEATAGVIMGHGGSTLIGLEKETLAAMKLSPYGSYFANSNLRVLVIAAPSLEALKTVVMKLVCDYILADIAVESVYVCLGSPASMELARGVDASLASDEPVLQHEGETVMEVSVVKHGGDRRLTSLTCASIALAVQNDRSHLANTVRLVYDPLALLPGDIDGLVDAHFCNIVFECSNVLPPALFAWLSKNCHVEIDIQSGKNNCHLARIEDMPLDHFSLAGGHQATFPVHYWLCTKYYDSAKDHCVIYYIMGGESPLPESGVAYPFISERLAEANNGLVIESEHRFYGSSVPPKYEESLPYLSVEQSLMDHATILQNTLETVEGAKRCRVVAVGGSYSGFLALAFRLRYPKLVYAAYASSSPGRFYSQEAPYDGGYYSLLTDAADRIRPNCSASVIRAFDDLRNRYGDRVTFEQAKDELSICNPEAFGSEDDLLEELLQMVRIEFSGANMASYPPDSNSLTYKLCTTVEQSGIQGVFKAMAKGDTCLDVARHLPSPDKNGVYSASCGDWTGCGIGQAGRSWDWQTCTQLVEHISTYGLPSDMFPSRKFSVDRWLNAHCKKSFGSRAFRNFSDSTREHRLNDLWGFDESTLPKITSRVLFVNGGTDGWTAGAVTSNLSETIVAIMIPSGAHHSEMKAPSNNDTPDMVAARNQVEAILDLWLGAADPQEAEKAEAYEVMI</sequence>